<dbReference type="EMBL" id="VSRR010000062">
    <property type="protein sequence ID" value="MPC09284.1"/>
    <property type="molecule type" value="Genomic_DNA"/>
</dbReference>
<reference evidence="1 2" key="1">
    <citation type="submission" date="2019-05" db="EMBL/GenBank/DDBJ databases">
        <title>Another draft genome of Portunus trituberculatus and its Hox gene families provides insights of decapod evolution.</title>
        <authorList>
            <person name="Jeong J.-H."/>
            <person name="Song I."/>
            <person name="Kim S."/>
            <person name="Choi T."/>
            <person name="Kim D."/>
            <person name="Ryu S."/>
            <person name="Kim W."/>
        </authorList>
    </citation>
    <scope>NUCLEOTIDE SEQUENCE [LARGE SCALE GENOMIC DNA]</scope>
    <source>
        <tissue evidence="1">Muscle</tissue>
    </source>
</reference>
<name>A0A5B7CKN4_PORTR</name>
<evidence type="ECO:0000313" key="1">
    <source>
        <dbReference type="EMBL" id="MPC09284.1"/>
    </source>
</evidence>
<accession>A0A5B7CKN4</accession>
<keyword evidence="2" id="KW-1185">Reference proteome</keyword>
<comment type="caution">
    <text evidence="1">The sequence shown here is derived from an EMBL/GenBank/DDBJ whole genome shotgun (WGS) entry which is preliminary data.</text>
</comment>
<organism evidence="1 2">
    <name type="scientific">Portunus trituberculatus</name>
    <name type="common">Swimming crab</name>
    <name type="synonym">Neptunus trituberculatus</name>
    <dbReference type="NCBI Taxonomy" id="210409"/>
    <lineage>
        <taxon>Eukaryota</taxon>
        <taxon>Metazoa</taxon>
        <taxon>Ecdysozoa</taxon>
        <taxon>Arthropoda</taxon>
        <taxon>Crustacea</taxon>
        <taxon>Multicrustacea</taxon>
        <taxon>Malacostraca</taxon>
        <taxon>Eumalacostraca</taxon>
        <taxon>Eucarida</taxon>
        <taxon>Decapoda</taxon>
        <taxon>Pleocyemata</taxon>
        <taxon>Brachyura</taxon>
        <taxon>Eubrachyura</taxon>
        <taxon>Portunoidea</taxon>
        <taxon>Portunidae</taxon>
        <taxon>Portuninae</taxon>
        <taxon>Portunus</taxon>
    </lineage>
</organism>
<sequence length="78" mass="8624">MKSQHLYEAIGQGRGFDVAVTPGSRVSGNSVCPVIKVAGHCSSEVDLEFLGWRWYMLYSSSLKECSLPELLSEKDLMV</sequence>
<protein>
    <submittedName>
        <fullName evidence="1">Uncharacterized protein</fullName>
    </submittedName>
</protein>
<dbReference type="Proteomes" id="UP000324222">
    <property type="component" value="Unassembled WGS sequence"/>
</dbReference>
<gene>
    <name evidence="1" type="ORF">E2C01_001890</name>
</gene>
<proteinExistence type="predicted"/>
<dbReference type="AlphaFoldDB" id="A0A5B7CKN4"/>
<evidence type="ECO:0000313" key="2">
    <source>
        <dbReference type="Proteomes" id="UP000324222"/>
    </source>
</evidence>